<dbReference type="PROSITE" id="PS00107">
    <property type="entry name" value="PROTEIN_KINASE_ATP"/>
    <property type="match status" value="1"/>
</dbReference>
<dbReference type="SMART" id="SM00220">
    <property type="entry name" value="S_TKc"/>
    <property type="match status" value="1"/>
</dbReference>
<protein>
    <submittedName>
        <fullName evidence="10">Serine/threonine-protein kinase</fullName>
    </submittedName>
</protein>
<keyword evidence="4 10" id="KW-0418">Kinase</keyword>
<dbReference type="GO" id="GO:0030247">
    <property type="term" value="F:polysaccharide binding"/>
    <property type="evidence" value="ECO:0007669"/>
    <property type="project" value="InterPro"/>
</dbReference>
<dbReference type="InterPro" id="IPR012291">
    <property type="entry name" value="CBM2_carb-bd_dom_sf"/>
</dbReference>
<dbReference type="STRING" id="1764295.A0A5B8MR66"/>
<keyword evidence="7" id="KW-0812">Transmembrane</keyword>
<dbReference type="EMBL" id="CP031042">
    <property type="protein sequence ID" value="QDZ22976.1"/>
    <property type="molecule type" value="Genomic_DNA"/>
</dbReference>
<evidence type="ECO:0000313" key="11">
    <source>
        <dbReference type="Proteomes" id="UP000316726"/>
    </source>
</evidence>
<feature type="binding site" evidence="6">
    <location>
        <position position="577"/>
    </location>
    <ligand>
        <name>ATP</name>
        <dbReference type="ChEBI" id="CHEBI:30616"/>
    </ligand>
</feature>
<dbReference type="InterPro" id="IPR000719">
    <property type="entry name" value="Prot_kinase_dom"/>
</dbReference>
<evidence type="ECO:0000259" key="9">
    <source>
        <dbReference type="PROSITE" id="PS50011"/>
    </source>
</evidence>
<keyword evidence="7" id="KW-1133">Transmembrane helix</keyword>
<evidence type="ECO:0000256" key="6">
    <source>
        <dbReference type="PROSITE-ProRule" id="PRU10141"/>
    </source>
</evidence>
<dbReference type="OrthoDB" id="536504at2759"/>
<evidence type="ECO:0000256" key="1">
    <source>
        <dbReference type="ARBA" id="ARBA00022527"/>
    </source>
</evidence>
<dbReference type="Proteomes" id="UP000316726">
    <property type="component" value="Chromosome 9"/>
</dbReference>
<organism evidence="10 11">
    <name type="scientific">Chloropicon primus</name>
    <dbReference type="NCBI Taxonomy" id="1764295"/>
    <lineage>
        <taxon>Eukaryota</taxon>
        <taxon>Viridiplantae</taxon>
        <taxon>Chlorophyta</taxon>
        <taxon>Chloropicophyceae</taxon>
        <taxon>Chloropicales</taxon>
        <taxon>Chloropicaceae</taxon>
        <taxon>Chloropicon</taxon>
    </lineage>
</organism>
<gene>
    <name evidence="10" type="ORF">A3770_09p54940</name>
</gene>
<accession>A0A5B8MR66</accession>
<dbReference type="Gene3D" id="2.60.40.290">
    <property type="match status" value="1"/>
</dbReference>
<keyword evidence="5 6" id="KW-0067">ATP-binding</keyword>
<evidence type="ECO:0000256" key="7">
    <source>
        <dbReference type="SAM" id="Phobius"/>
    </source>
</evidence>
<dbReference type="CDD" id="cd13999">
    <property type="entry name" value="STKc_MAP3K-like"/>
    <property type="match status" value="1"/>
</dbReference>
<evidence type="ECO:0000256" key="4">
    <source>
        <dbReference type="ARBA" id="ARBA00022777"/>
    </source>
</evidence>
<dbReference type="SUPFAM" id="SSF56112">
    <property type="entry name" value="Protein kinase-like (PK-like)"/>
    <property type="match status" value="1"/>
</dbReference>
<dbReference type="AlphaFoldDB" id="A0A5B8MR66"/>
<keyword evidence="2" id="KW-0808">Transferase</keyword>
<dbReference type="GO" id="GO:0005524">
    <property type="term" value="F:ATP binding"/>
    <property type="evidence" value="ECO:0007669"/>
    <property type="project" value="UniProtKB-UniRule"/>
</dbReference>
<dbReference type="Gene3D" id="1.10.510.10">
    <property type="entry name" value="Transferase(Phosphotransferase) domain 1"/>
    <property type="match status" value="1"/>
</dbReference>
<dbReference type="GO" id="GO:0004553">
    <property type="term" value="F:hydrolase activity, hydrolyzing O-glycosyl compounds"/>
    <property type="evidence" value="ECO:0007669"/>
    <property type="project" value="InterPro"/>
</dbReference>
<evidence type="ECO:0000256" key="8">
    <source>
        <dbReference type="SAM" id="SignalP"/>
    </source>
</evidence>
<dbReference type="GO" id="GO:0004674">
    <property type="term" value="F:protein serine/threonine kinase activity"/>
    <property type="evidence" value="ECO:0007669"/>
    <property type="project" value="UniProtKB-KW"/>
</dbReference>
<dbReference type="PANTHER" id="PTHR44329">
    <property type="entry name" value="SERINE/THREONINE-PROTEIN KINASE TNNI3K-RELATED"/>
    <property type="match status" value="1"/>
</dbReference>
<dbReference type="InterPro" id="IPR051681">
    <property type="entry name" value="Ser/Thr_Kinases-Pseudokinases"/>
</dbReference>
<evidence type="ECO:0000256" key="2">
    <source>
        <dbReference type="ARBA" id="ARBA00022679"/>
    </source>
</evidence>
<dbReference type="Gene3D" id="3.30.200.20">
    <property type="entry name" value="Phosphorylase Kinase, domain 1"/>
    <property type="match status" value="1"/>
</dbReference>
<proteinExistence type="predicted"/>
<dbReference type="PRINTS" id="PR00109">
    <property type="entry name" value="TYRKINASE"/>
</dbReference>
<evidence type="ECO:0000313" key="10">
    <source>
        <dbReference type="EMBL" id="QDZ22976.1"/>
    </source>
</evidence>
<feature type="signal peptide" evidence="8">
    <location>
        <begin position="1"/>
        <end position="28"/>
    </location>
</feature>
<dbReference type="Pfam" id="PF07714">
    <property type="entry name" value="PK_Tyr_Ser-Thr"/>
    <property type="match status" value="1"/>
</dbReference>
<keyword evidence="11" id="KW-1185">Reference proteome</keyword>
<dbReference type="InterPro" id="IPR011009">
    <property type="entry name" value="Kinase-like_dom_sf"/>
</dbReference>
<dbReference type="InterPro" id="IPR017441">
    <property type="entry name" value="Protein_kinase_ATP_BS"/>
</dbReference>
<reference evidence="10 11" key="1">
    <citation type="submission" date="2018-07" db="EMBL/GenBank/DDBJ databases">
        <title>The complete nuclear genome of the prasinophyte Chloropicon primus (CCMP1205).</title>
        <authorList>
            <person name="Pombert J.-F."/>
            <person name="Otis C."/>
            <person name="Turmel M."/>
            <person name="Lemieux C."/>
        </authorList>
    </citation>
    <scope>NUCLEOTIDE SEQUENCE [LARGE SCALE GENOMIC DNA]</scope>
    <source>
        <strain evidence="10 11">CCMP1205</strain>
    </source>
</reference>
<sequence>MARGRGERGRRGLGGLALVALFVLHAEAQQQGVGELNTTVIQEGADFNPLASNALECEIELTYSASAINMPKFDATFAIRNNRPSELSAWQVVWRYENEKLIPGSVEGAILLATGTSSGQPARVVNTRNNAPIQAFSTKGFAFQAYSTLEDTAGRNTSRAPSSVSVNGLSCAALYSSEGIEGIREEFSDSVTSIEQCIPPGETNSSEVLFLPSCEQTYCCGLLTSSGTTNSQQVEDLQKQRARKSLLPTKIIEEENDIAWVDCSYKSKVVLVQNATSGGEGKSGSTSGEDVLTAAMIEPGGYFGVCTNTSVGPLFGEDYFDFYMLSNKEQAVSLNVALGVSTQGPKTALQQLIETEKPMYAVTDLNQADPWTYVNLDLNDLGVPGWAFFGIKNTEENTPIPVFIYDMGLYAAVDEPVGKAQKPKGLNWEYLKNNANLTVLAGQIEASGKTAGGSNAYLPAILFTISAVLVIIVIGLASTIIVRKRQQKIGKLDMSASSMSGSGFFNKLDLRGLKDAIIQRYERKTSISSNVQLDGAPEDGIFDIDFDAEIKLQEILGSGGFGTVHKGVWKGDSVAVKIMHGMNEGSSLLEAFKKEVFLLSRLKHPGIVNFLGASLTPPNVCIVQELAEGGSLYTLLHGDGSENKPMKYVELLQYGLDIADAMAYLHPTVVHRDLKSQNVLLDVNKRAKVCDFGIAKLKEKTLLTTVNSQAGTPAYMAPELFAAGNVSEKVDVFSYGVLLWECFTGCVPWDELCTPMQVIFAVGVQKQRLPIPPHCPTFLANLMQDCWREEPENRPSFNQILGWMETEYDKYVAAKSLLVAEGLSPRSDASSP</sequence>
<dbReference type="PROSITE" id="PS50011">
    <property type="entry name" value="PROTEIN_KINASE_DOM"/>
    <property type="match status" value="1"/>
</dbReference>
<feature type="chain" id="PRO_5023018462" evidence="8">
    <location>
        <begin position="29"/>
        <end position="832"/>
    </location>
</feature>
<keyword evidence="1" id="KW-0723">Serine/threonine-protein kinase</keyword>
<keyword evidence="7" id="KW-0472">Membrane</keyword>
<keyword evidence="3 6" id="KW-0547">Nucleotide-binding</keyword>
<dbReference type="PROSITE" id="PS00108">
    <property type="entry name" value="PROTEIN_KINASE_ST"/>
    <property type="match status" value="1"/>
</dbReference>
<feature type="domain" description="Protein kinase" evidence="9">
    <location>
        <begin position="550"/>
        <end position="812"/>
    </location>
</feature>
<dbReference type="InterPro" id="IPR008271">
    <property type="entry name" value="Ser/Thr_kinase_AS"/>
</dbReference>
<evidence type="ECO:0000256" key="5">
    <source>
        <dbReference type="ARBA" id="ARBA00022840"/>
    </source>
</evidence>
<evidence type="ECO:0000256" key="3">
    <source>
        <dbReference type="ARBA" id="ARBA00022741"/>
    </source>
</evidence>
<feature type="transmembrane region" description="Helical" evidence="7">
    <location>
        <begin position="457"/>
        <end position="482"/>
    </location>
</feature>
<keyword evidence="8" id="KW-0732">Signal</keyword>
<name>A0A5B8MR66_9CHLO</name>
<dbReference type="InterPro" id="IPR001245">
    <property type="entry name" value="Ser-Thr/Tyr_kinase_cat_dom"/>
</dbReference>